<dbReference type="Pfam" id="PF13561">
    <property type="entry name" value="adh_short_C2"/>
    <property type="match status" value="1"/>
</dbReference>
<sequence>MSPSLKGKVLFITGASRGIGEAIALKAAKDGAKIAVVAKTTEPHPTLPGTIYTVVEQIKKLGGDAIPIKCDIRDEKQVEQAIKKTVETFGGIDIVINNDVWEKKQQRIKFFIIFLVFTMFVSDRVAKNIRSSAINITDTENMTLSRYDLLQSINARGAWVVSKYAIPYLKKAKNPHILTLSPPLSMDPHWFNGRTAYTMSKYGMSMTVLGLSAELEKYGIGVNALWPLTTIGTAALIIVRKTNPDLINRTPEIMADAAHVILTSNSKECTGNFFIDEVVLREYGVRDFSKYIETPGTTDADMTLDGYIEESTLKHLAHLRNIQSRL</sequence>
<evidence type="ECO:0000313" key="1">
    <source>
        <dbReference type="EMBL" id="OMH85139.1"/>
    </source>
</evidence>
<dbReference type="SUPFAM" id="SSF51735">
    <property type="entry name" value="NAD(P)-binding Rossmann-fold domains"/>
    <property type="match status" value="1"/>
</dbReference>
<dbReference type="PRINTS" id="PR00081">
    <property type="entry name" value="GDHRDH"/>
</dbReference>
<dbReference type="GO" id="GO:0005739">
    <property type="term" value="C:mitochondrion"/>
    <property type="evidence" value="ECO:0007669"/>
    <property type="project" value="TreeGrafter"/>
</dbReference>
<evidence type="ECO:0000313" key="2">
    <source>
        <dbReference type="Proteomes" id="UP000188320"/>
    </source>
</evidence>
<gene>
    <name evidence="1" type="ORF">AX774_g1324</name>
</gene>
<dbReference type="PANTHER" id="PTHR42808">
    <property type="entry name" value="HYDROXYSTEROID DEHYDROGENASE-LIKE PROTEIN 2"/>
    <property type="match status" value="1"/>
</dbReference>
<reference evidence="2" key="1">
    <citation type="submission" date="2017-01" db="EMBL/GenBank/DDBJ databases">
        <authorList>
            <person name="Wang Y."/>
            <person name="White M."/>
            <person name="Kvist S."/>
            <person name="Moncalvo J.-M."/>
        </authorList>
    </citation>
    <scope>NUCLEOTIDE SEQUENCE [LARGE SCALE GENOMIC DNA]</scope>
    <source>
        <strain evidence="2">COL-18-3</strain>
    </source>
</reference>
<dbReference type="Gene3D" id="3.40.50.720">
    <property type="entry name" value="NAD(P)-binding Rossmann-like Domain"/>
    <property type="match status" value="1"/>
</dbReference>
<proteinExistence type="predicted"/>
<accession>A0A1R1PW20</accession>
<dbReference type="PANTHER" id="PTHR42808:SF3">
    <property type="entry name" value="HYDROXYSTEROID DEHYDROGENASE-LIKE PROTEIN 2"/>
    <property type="match status" value="1"/>
</dbReference>
<protein>
    <submittedName>
        <fullName evidence="1">Hydroxysteroid dehydrogenase-like protein 2</fullName>
    </submittedName>
</protein>
<dbReference type="Proteomes" id="UP000188320">
    <property type="component" value="Unassembled WGS sequence"/>
</dbReference>
<dbReference type="InterPro" id="IPR002347">
    <property type="entry name" value="SDR_fam"/>
</dbReference>
<dbReference type="OrthoDB" id="5327538at2759"/>
<dbReference type="Pfam" id="PF00106">
    <property type="entry name" value="adh_short"/>
    <property type="match status" value="1"/>
</dbReference>
<dbReference type="AlphaFoldDB" id="A0A1R1PW20"/>
<comment type="caution">
    <text evidence="1">The sequence shown here is derived from an EMBL/GenBank/DDBJ whole genome shotgun (WGS) entry which is preliminary data.</text>
</comment>
<dbReference type="InterPro" id="IPR051935">
    <property type="entry name" value="HSDL2"/>
</dbReference>
<organism evidence="1 2">
    <name type="scientific">Zancudomyces culisetae</name>
    <name type="common">Gut fungus</name>
    <name type="synonym">Smittium culisetae</name>
    <dbReference type="NCBI Taxonomy" id="1213189"/>
    <lineage>
        <taxon>Eukaryota</taxon>
        <taxon>Fungi</taxon>
        <taxon>Fungi incertae sedis</taxon>
        <taxon>Zoopagomycota</taxon>
        <taxon>Kickxellomycotina</taxon>
        <taxon>Harpellomycetes</taxon>
        <taxon>Harpellales</taxon>
        <taxon>Legeriomycetaceae</taxon>
        <taxon>Zancudomyces</taxon>
    </lineage>
</organism>
<dbReference type="InterPro" id="IPR036291">
    <property type="entry name" value="NAD(P)-bd_dom_sf"/>
</dbReference>
<keyword evidence="2" id="KW-1185">Reference proteome</keyword>
<name>A0A1R1PW20_ZANCU</name>
<dbReference type="EMBL" id="LSSK01000109">
    <property type="protein sequence ID" value="OMH85139.1"/>
    <property type="molecule type" value="Genomic_DNA"/>
</dbReference>